<organism evidence="1 2">
    <name type="scientific">Rhynocoris fuscipes</name>
    <dbReference type="NCBI Taxonomy" id="488301"/>
    <lineage>
        <taxon>Eukaryota</taxon>
        <taxon>Metazoa</taxon>
        <taxon>Ecdysozoa</taxon>
        <taxon>Arthropoda</taxon>
        <taxon>Hexapoda</taxon>
        <taxon>Insecta</taxon>
        <taxon>Pterygota</taxon>
        <taxon>Neoptera</taxon>
        <taxon>Paraneoptera</taxon>
        <taxon>Hemiptera</taxon>
        <taxon>Heteroptera</taxon>
        <taxon>Panheteroptera</taxon>
        <taxon>Cimicomorpha</taxon>
        <taxon>Reduviidae</taxon>
        <taxon>Harpactorinae</taxon>
        <taxon>Harpactorini</taxon>
        <taxon>Rhynocoris</taxon>
    </lineage>
</organism>
<dbReference type="AlphaFoldDB" id="A0AAW1DMZ6"/>
<gene>
    <name evidence="1" type="ORF">O3M35_000786</name>
</gene>
<evidence type="ECO:0000313" key="2">
    <source>
        <dbReference type="Proteomes" id="UP001461498"/>
    </source>
</evidence>
<dbReference type="Proteomes" id="UP001461498">
    <property type="component" value="Unassembled WGS sequence"/>
</dbReference>
<keyword evidence="2" id="KW-1185">Reference proteome</keyword>
<evidence type="ECO:0000313" key="1">
    <source>
        <dbReference type="EMBL" id="KAK9512338.1"/>
    </source>
</evidence>
<accession>A0AAW1DMZ6</accession>
<protein>
    <submittedName>
        <fullName evidence="1">Uncharacterized protein</fullName>
    </submittedName>
</protein>
<name>A0AAW1DMZ6_9HEMI</name>
<dbReference type="EMBL" id="JAPXFL010000001">
    <property type="protein sequence ID" value="KAK9512338.1"/>
    <property type="molecule type" value="Genomic_DNA"/>
</dbReference>
<proteinExistence type="predicted"/>
<reference evidence="1 2" key="1">
    <citation type="submission" date="2022-12" db="EMBL/GenBank/DDBJ databases">
        <title>Chromosome-level genome assembly of true bugs.</title>
        <authorList>
            <person name="Ma L."/>
            <person name="Li H."/>
        </authorList>
    </citation>
    <scope>NUCLEOTIDE SEQUENCE [LARGE SCALE GENOMIC DNA]</scope>
    <source>
        <strain evidence="1">Lab_2022b</strain>
    </source>
</reference>
<sequence>MLGILIQVVFRKGMPIKLEDIIIQNIMRRIWKVVVLITFPIYGHLQRPKMSVRRRLHILKRKLLRLGRVLFANGILREMFLMRLVY</sequence>
<comment type="caution">
    <text evidence="1">The sequence shown here is derived from an EMBL/GenBank/DDBJ whole genome shotgun (WGS) entry which is preliminary data.</text>
</comment>